<gene>
    <name evidence="1" type="ORF">RLT85_14255</name>
</gene>
<protein>
    <submittedName>
        <fullName evidence="1">Uncharacterized protein</fullName>
    </submittedName>
</protein>
<comment type="caution">
    <text evidence="1">The sequence shown here is derived from an EMBL/GenBank/DDBJ whole genome shotgun (WGS) entry which is preliminary data.</text>
</comment>
<keyword evidence="2" id="KW-1185">Reference proteome</keyword>
<sequence>MKFLYIILFLFLSFKVFSQEKEINEKVYIYIESAQFTWDVLGYKAYFHIKDESDTFNYDSFFFRIDYPNLDEHSLYSLGTKISVEDIEILKPQDYFHKEKFDSIHTALSIWNKYKSLYIITEIPKERMISEPDKKNKYMIWPTSYVGTMKDFFITSKTKSLILVRHKN</sequence>
<accession>A0ABU2KM51</accession>
<proteinExistence type="predicted"/>
<dbReference type="Proteomes" id="UP001182991">
    <property type="component" value="Unassembled WGS sequence"/>
</dbReference>
<reference evidence="2" key="1">
    <citation type="submission" date="2023-07" db="EMBL/GenBank/DDBJ databases">
        <title>Isolating and identifying novel microbial strains from the Mariana Trench.</title>
        <authorList>
            <person name="Fu H."/>
        </authorList>
    </citation>
    <scope>NUCLEOTIDE SEQUENCE [LARGE SCALE GENOMIC DNA]</scope>
    <source>
        <strain evidence="2">T-y2</strain>
    </source>
</reference>
<dbReference type="RefSeq" id="WP_311402719.1">
    <property type="nucleotide sequence ID" value="NZ_JAVRBG010000019.1"/>
</dbReference>
<evidence type="ECO:0000313" key="1">
    <source>
        <dbReference type="EMBL" id="MDT0295791.1"/>
    </source>
</evidence>
<evidence type="ECO:0000313" key="2">
    <source>
        <dbReference type="Proteomes" id="UP001182991"/>
    </source>
</evidence>
<dbReference type="EMBL" id="JAVRBG010000019">
    <property type="protein sequence ID" value="MDT0295791.1"/>
    <property type="molecule type" value="Genomic_DNA"/>
</dbReference>
<organism evidence="1 2">
    <name type="scientific">Mesonia ostreae</name>
    <dbReference type="NCBI Taxonomy" id="861110"/>
    <lineage>
        <taxon>Bacteria</taxon>
        <taxon>Pseudomonadati</taxon>
        <taxon>Bacteroidota</taxon>
        <taxon>Flavobacteriia</taxon>
        <taxon>Flavobacteriales</taxon>
        <taxon>Flavobacteriaceae</taxon>
        <taxon>Mesonia</taxon>
    </lineage>
</organism>
<name>A0ABU2KM51_9FLAO</name>